<evidence type="ECO:0000256" key="1">
    <source>
        <dbReference type="ARBA" id="ARBA00002530"/>
    </source>
</evidence>
<dbReference type="EMBL" id="NIVC01004060">
    <property type="protein sequence ID" value="PAA48775.1"/>
    <property type="molecule type" value="Genomic_DNA"/>
</dbReference>
<keyword evidence="9" id="KW-1185">Reference proteome</keyword>
<dbReference type="CDD" id="cd21133">
    <property type="entry name" value="EVE"/>
    <property type="match status" value="1"/>
</dbReference>
<evidence type="ECO:0000256" key="3">
    <source>
        <dbReference type="ARBA" id="ARBA00014654"/>
    </source>
</evidence>
<dbReference type="STRING" id="282301.A0A267DHS8"/>
<comment type="subcellular location">
    <subcellularLocation>
        <location evidence="2">Nucleus</location>
    </subcellularLocation>
</comment>
<accession>A0A267DHS8</accession>
<dbReference type="SUPFAM" id="SSF88697">
    <property type="entry name" value="PUA domain-like"/>
    <property type="match status" value="1"/>
</dbReference>
<feature type="region of interest" description="Disordered" evidence="6">
    <location>
        <begin position="1"/>
        <end position="31"/>
    </location>
</feature>
<name>A0A267DHS8_9PLAT</name>
<reference evidence="8 9" key="1">
    <citation type="submission" date="2017-06" db="EMBL/GenBank/DDBJ databases">
        <title>A platform for efficient transgenesis in Macrostomum lignano, a flatworm model organism for stem cell research.</title>
        <authorList>
            <person name="Berezikov E."/>
        </authorList>
    </citation>
    <scope>NUCLEOTIDE SEQUENCE [LARGE SCALE GENOMIC DNA]</scope>
    <source>
        <strain evidence="8">DV1</strain>
        <tissue evidence="8">Whole organism</tissue>
    </source>
</reference>
<evidence type="ECO:0000256" key="5">
    <source>
        <dbReference type="ARBA" id="ARBA00023242"/>
    </source>
</evidence>
<comment type="function">
    <text evidence="1">Specifically binds 5-hydroxymethylcytosine (5hmC), suggesting that it acts as a specific reader of 5hmC.</text>
</comment>
<gene>
    <name evidence="8" type="ORF">BOX15_Mlig033414g3</name>
</gene>
<dbReference type="InterPro" id="IPR002740">
    <property type="entry name" value="EVE_domain"/>
</dbReference>
<proteinExistence type="predicted"/>
<protein>
    <recommendedName>
        <fullName evidence="3">Thymocyte nuclear protein 1</fullName>
    </recommendedName>
</protein>
<dbReference type="GO" id="GO:0005634">
    <property type="term" value="C:nucleus"/>
    <property type="evidence" value="ECO:0007669"/>
    <property type="project" value="UniProtKB-SubCell"/>
</dbReference>
<keyword evidence="5" id="KW-0539">Nucleus</keyword>
<evidence type="ECO:0000256" key="2">
    <source>
        <dbReference type="ARBA" id="ARBA00004123"/>
    </source>
</evidence>
<evidence type="ECO:0000313" key="8">
    <source>
        <dbReference type="EMBL" id="PAA48775.1"/>
    </source>
</evidence>
<dbReference type="Gene3D" id="3.10.590.10">
    <property type="entry name" value="ph1033 like domains"/>
    <property type="match status" value="1"/>
</dbReference>
<dbReference type="InterPro" id="IPR015947">
    <property type="entry name" value="PUA-like_sf"/>
</dbReference>
<sequence length="214" mass="24190">KSKRRRQPIKSSSKQKQQSAAQLAVKKPAKAKPVQAAAAWQRWLIKSEPESRIEANGEEMKFSLDDLRQQPDGTAVWDGVRNYQARNFLRDSMQPGHLAFFYHSNCKQPGIVGISRIVSRGYPDPTQFEPGRAHFDAASQPSNPRWFAVDVKFESELPRPLPLAELRELHLAHKQSGGPLRNLALCTCPRLSVQPVSDEEWRFLTQLAGVPEKD</sequence>
<evidence type="ECO:0000313" key="9">
    <source>
        <dbReference type="Proteomes" id="UP000215902"/>
    </source>
</evidence>
<organism evidence="8 9">
    <name type="scientific">Macrostomum lignano</name>
    <dbReference type="NCBI Taxonomy" id="282301"/>
    <lineage>
        <taxon>Eukaryota</taxon>
        <taxon>Metazoa</taxon>
        <taxon>Spiralia</taxon>
        <taxon>Lophotrochozoa</taxon>
        <taxon>Platyhelminthes</taxon>
        <taxon>Rhabditophora</taxon>
        <taxon>Macrostomorpha</taxon>
        <taxon>Macrostomida</taxon>
        <taxon>Macrostomidae</taxon>
        <taxon>Macrostomum</taxon>
    </lineage>
</organism>
<keyword evidence="4" id="KW-0597">Phosphoprotein</keyword>
<evidence type="ECO:0000256" key="4">
    <source>
        <dbReference type="ARBA" id="ARBA00022553"/>
    </source>
</evidence>
<dbReference type="InterPro" id="IPR052181">
    <property type="entry name" value="5hmC_binding"/>
</dbReference>
<feature type="compositionally biased region" description="Low complexity" evidence="6">
    <location>
        <begin position="9"/>
        <end position="31"/>
    </location>
</feature>
<comment type="caution">
    <text evidence="8">The sequence shown here is derived from an EMBL/GenBank/DDBJ whole genome shotgun (WGS) entry which is preliminary data.</text>
</comment>
<feature type="domain" description="EVE" evidence="7">
    <location>
        <begin position="42"/>
        <end position="206"/>
    </location>
</feature>
<dbReference type="Proteomes" id="UP000215902">
    <property type="component" value="Unassembled WGS sequence"/>
</dbReference>
<evidence type="ECO:0000259" key="7">
    <source>
        <dbReference type="Pfam" id="PF01878"/>
    </source>
</evidence>
<evidence type="ECO:0000256" key="6">
    <source>
        <dbReference type="SAM" id="MobiDB-lite"/>
    </source>
</evidence>
<dbReference type="PANTHER" id="PTHR14087:SF7">
    <property type="entry name" value="THYMOCYTE NUCLEAR PROTEIN 1"/>
    <property type="match status" value="1"/>
</dbReference>
<dbReference type="AlphaFoldDB" id="A0A267DHS8"/>
<dbReference type="OrthoDB" id="41445at2759"/>
<dbReference type="Pfam" id="PF01878">
    <property type="entry name" value="EVE"/>
    <property type="match status" value="1"/>
</dbReference>
<dbReference type="FunFam" id="3.10.590.10:FF:000003">
    <property type="entry name" value="Thymocyte nuclear protein 1"/>
    <property type="match status" value="1"/>
</dbReference>
<dbReference type="PANTHER" id="PTHR14087">
    <property type="entry name" value="THYMOCYTE NUCLEAR PROTEIN 1"/>
    <property type="match status" value="1"/>
</dbReference>
<dbReference type="InterPro" id="IPR047197">
    <property type="entry name" value="THYN1-like_EVE"/>
</dbReference>
<feature type="non-terminal residue" evidence="8">
    <location>
        <position position="1"/>
    </location>
</feature>